<dbReference type="AlphaFoldDB" id="A0A8I3A8I7"/>
<keyword evidence="2" id="KW-1185">Reference proteome</keyword>
<evidence type="ECO:0000313" key="1">
    <source>
        <dbReference type="EMBL" id="KAG6375878.1"/>
    </source>
</evidence>
<accession>A0A8I3A8I7</accession>
<evidence type="ECO:0000313" key="2">
    <source>
        <dbReference type="Proteomes" id="UP000683000"/>
    </source>
</evidence>
<protein>
    <submittedName>
        <fullName evidence="1">Uncharacterized protein</fullName>
    </submittedName>
</protein>
<dbReference type="EMBL" id="JAGFBS010000013">
    <property type="protein sequence ID" value="KAG6375878.1"/>
    <property type="molecule type" value="Genomic_DNA"/>
</dbReference>
<dbReference type="Proteomes" id="UP000683000">
    <property type="component" value="Unassembled WGS sequence"/>
</dbReference>
<gene>
    <name evidence="1" type="ORF">JVT61DRAFT_2743</name>
</gene>
<comment type="caution">
    <text evidence="1">The sequence shown here is derived from an EMBL/GenBank/DDBJ whole genome shotgun (WGS) entry which is preliminary data.</text>
</comment>
<dbReference type="OrthoDB" id="3758478at2759"/>
<name>A0A8I3A8I7_9AGAM</name>
<reference evidence="1" key="1">
    <citation type="submission" date="2021-03" db="EMBL/GenBank/DDBJ databases">
        <title>Evolutionary innovations through gain and loss of genes in the ectomycorrhizal Boletales.</title>
        <authorList>
            <person name="Wu G."/>
            <person name="Miyauchi S."/>
            <person name="Morin E."/>
            <person name="Yang Z.-L."/>
            <person name="Xu J."/>
            <person name="Martin F.M."/>
        </authorList>
    </citation>
    <scope>NUCLEOTIDE SEQUENCE</scope>
    <source>
        <strain evidence="1">BR01</strain>
    </source>
</reference>
<proteinExistence type="predicted"/>
<sequence>MAVDLESYTSPQVELFKELDRAAHAKDLSLLAKPLHKDFHHVIHPRSLGKLPINRDEWLSTMAETWSAPMQFERASYTGCHSILTQAKCSHRLSIPSWKLQGRLFFVSVSQFVQASYKLKGMFEDRTDESIWIVGFASDEDGSLKIKQTEQFADTSNYLDVFQAVKASK</sequence>
<organism evidence="1 2">
    <name type="scientific">Boletus reticuloceps</name>
    <dbReference type="NCBI Taxonomy" id="495285"/>
    <lineage>
        <taxon>Eukaryota</taxon>
        <taxon>Fungi</taxon>
        <taxon>Dikarya</taxon>
        <taxon>Basidiomycota</taxon>
        <taxon>Agaricomycotina</taxon>
        <taxon>Agaricomycetes</taxon>
        <taxon>Agaricomycetidae</taxon>
        <taxon>Boletales</taxon>
        <taxon>Boletineae</taxon>
        <taxon>Boletaceae</taxon>
        <taxon>Boletoideae</taxon>
        <taxon>Boletus</taxon>
    </lineage>
</organism>